<dbReference type="Pfam" id="PF01909">
    <property type="entry name" value="NTP_transf_2"/>
    <property type="match status" value="1"/>
</dbReference>
<organism evidence="2 3">
    <name type="scientific">bacterium (Candidatus Ratteibacteria) CG15_BIG_FIL_POST_REV_8_21_14_020_41_12</name>
    <dbReference type="NCBI Taxonomy" id="2014291"/>
    <lineage>
        <taxon>Bacteria</taxon>
        <taxon>Candidatus Ratteibacteria</taxon>
    </lineage>
</organism>
<dbReference type="InterPro" id="IPR043519">
    <property type="entry name" value="NT_sf"/>
</dbReference>
<protein>
    <recommendedName>
        <fullName evidence="1">Polymerase nucleotidyl transferase domain-containing protein</fullName>
    </recommendedName>
</protein>
<evidence type="ECO:0000259" key="1">
    <source>
        <dbReference type="Pfam" id="PF01909"/>
    </source>
</evidence>
<dbReference type="CDD" id="cd05403">
    <property type="entry name" value="NT_KNTase_like"/>
    <property type="match status" value="1"/>
</dbReference>
<reference evidence="3" key="1">
    <citation type="submission" date="2017-09" db="EMBL/GenBank/DDBJ databases">
        <title>Depth-based differentiation of microbial function through sediment-hosted aquifers and enrichment of novel symbionts in the deep terrestrial subsurface.</title>
        <authorList>
            <person name="Probst A.J."/>
            <person name="Ladd B."/>
            <person name="Jarett J.K."/>
            <person name="Geller-Mcgrath D.E."/>
            <person name="Sieber C.M.K."/>
            <person name="Emerson J.B."/>
            <person name="Anantharaman K."/>
            <person name="Thomas B.C."/>
            <person name="Malmstrom R."/>
            <person name="Stieglmeier M."/>
            <person name="Klingl A."/>
            <person name="Woyke T."/>
            <person name="Ryan C.M."/>
            <person name="Banfield J.F."/>
        </authorList>
    </citation>
    <scope>NUCLEOTIDE SEQUENCE [LARGE SCALE GENOMIC DNA]</scope>
</reference>
<dbReference type="InterPro" id="IPR052548">
    <property type="entry name" value="Type_VII_TA_antitoxin"/>
</dbReference>
<proteinExistence type="predicted"/>
<sequence>MMAPLSGKQCKPILKLKLLIGMENGRETGCGASFIRRRQERRRISPLLPPRDNQLVKMDPVIERFIEGLEKLNLREKIEEMYLFGSRARGTEMPDSDYDLLIVVNGNSKTNKRSGAIYCTNKEFREKIYDLVVEIFLETGKDISLKIFKNEEFKRVCKMETPFTQNVLKEGIKIG</sequence>
<dbReference type="GO" id="GO:0016779">
    <property type="term" value="F:nucleotidyltransferase activity"/>
    <property type="evidence" value="ECO:0007669"/>
    <property type="project" value="InterPro"/>
</dbReference>
<dbReference type="InterPro" id="IPR002934">
    <property type="entry name" value="Polymerase_NTP_transf_dom"/>
</dbReference>
<gene>
    <name evidence="2" type="ORF">COW28_05150</name>
</gene>
<dbReference type="SUPFAM" id="SSF81301">
    <property type="entry name" value="Nucleotidyltransferase"/>
    <property type="match status" value="1"/>
</dbReference>
<accession>A0A2M7GY02</accession>
<comment type="caution">
    <text evidence="2">The sequence shown here is derived from an EMBL/GenBank/DDBJ whole genome shotgun (WGS) entry which is preliminary data.</text>
</comment>
<evidence type="ECO:0000313" key="3">
    <source>
        <dbReference type="Proteomes" id="UP000230025"/>
    </source>
</evidence>
<dbReference type="Proteomes" id="UP000230025">
    <property type="component" value="Unassembled WGS sequence"/>
</dbReference>
<dbReference type="PANTHER" id="PTHR33933">
    <property type="entry name" value="NUCLEOTIDYLTRANSFERASE"/>
    <property type="match status" value="1"/>
</dbReference>
<name>A0A2M7GY02_9BACT</name>
<dbReference type="AlphaFoldDB" id="A0A2M7GY02"/>
<dbReference type="EMBL" id="PFFY01000240">
    <property type="protein sequence ID" value="PIW32851.1"/>
    <property type="molecule type" value="Genomic_DNA"/>
</dbReference>
<evidence type="ECO:0000313" key="2">
    <source>
        <dbReference type="EMBL" id="PIW32851.1"/>
    </source>
</evidence>
<dbReference type="PANTHER" id="PTHR33933:SF1">
    <property type="entry name" value="PROTEIN ADENYLYLTRANSFERASE MNTA-RELATED"/>
    <property type="match status" value="1"/>
</dbReference>
<dbReference type="Gene3D" id="3.30.460.10">
    <property type="entry name" value="Beta Polymerase, domain 2"/>
    <property type="match status" value="1"/>
</dbReference>
<feature type="domain" description="Polymerase nucleotidyl transferase" evidence="1">
    <location>
        <begin position="63"/>
        <end position="139"/>
    </location>
</feature>